<dbReference type="Proteomes" id="UP001521184">
    <property type="component" value="Unassembled WGS sequence"/>
</dbReference>
<comment type="caution">
    <text evidence="2">The sequence shown here is derived from an EMBL/GenBank/DDBJ whole genome shotgun (WGS) entry which is preliminary data.</text>
</comment>
<evidence type="ECO:0000256" key="1">
    <source>
        <dbReference type="SAM" id="MobiDB-lite"/>
    </source>
</evidence>
<gene>
    <name evidence="2" type="ORF">SLS58_004466</name>
</gene>
<feature type="region of interest" description="Disordered" evidence="1">
    <location>
        <begin position="36"/>
        <end position="64"/>
    </location>
</feature>
<evidence type="ECO:0008006" key="4">
    <source>
        <dbReference type="Google" id="ProtNLM"/>
    </source>
</evidence>
<keyword evidence="3" id="KW-1185">Reference proteome</keyword>
<accession>A0ABR3TTG0</accession>
<feature type="compositionally biased region" description="Polar residues" evidence="1">
    <location>
        <begin position="42"/>
        <end position="62"/>
    </location>
</feature>
<dbReference type="EMBL" id="JAKEKT020000024">
    <property type="protein sequence ID" value="KAL1644186.1"/>
    <property type="molecule type" value="Genomic_DNA"/>
</dbReference>
<sequence length="99" mass="11181">MALNDDLSVLEKTWRPAGWFRELIRISLSKLQERIRKRKESQAQPSEPGKQSQEGNAPSVSDSPLFCESPGALFESARELFPDLENVFNWNSADAFLLG</sequence>
<reference evidence="2 3" key="1">
    <citation type="journal article" date="2023" name="Plant Dis.">
        <title>First Report of Diplodia intermedia Causing Canker and Dieback Diseases on Apple Trees in Canada.</title>
        <authorList>
            <person name="Ellouze W."/>
            <person name="Ilyukhin E."/>
            <person name="Sulman M."/>
            <person name="Ali S."/>
        </authorList>
    </citation>
    <scope>NUCLEOTIDE SEQUENCE [LARGE SCALE GENOMIC DNA]</scope>
    <source>
        <strain evidence="2 3">M45-28</strain>
    </source>
</reference>
<protein>
    <recommendedName>
        <fullName evidence="4">Ubiquitin-conjugating enzyme</fullName>
    </recommendedName>
</protein>
<evidence type="ECO:0000313" key="3">
    <source>
        <dbReference type="Proteomes" id="UP001521184"/>
    </source>
</evidence>
<proteinExistence type="predicted"/>
<name>A0ABR3TTG0_9PEZI</name>
<organism evidence="2 3">
    <name type="scientific">Diplodia intermedia</name>
    <dbReference type="NCBI Taxonomy" id="856260"/>
    <lineage>
        <taxon>Eukaryota</taxon>
        <taxon>Fungi</taxon>
        <taxon>Dikarya</taxon>
        <taxon>Ascomycota</taxon>
        <taxon>Pezizomycotina</taxon>
        <taxon>Dothideomycetes</taxon>
        <taxon>Dothideomycetes incertae sedis</taxon>
        <taxon>Botryosphaeriales</taxon>
        <taxon>Botryosphaeriaceae</taxon>
        <taxon>Diplodia</taxon>
    </lineage>
</organism>
<evidence type="ECO:0000313" key="2">
    <source>
        <dbReference type="EMBL" id="KAL1644186.1"/>
    </source>
</evidence>